<evidence type="ECO:0000259" key="15">
    <source>
        <dbReference type="Pfam" id="PF12780"/>
    </source>
</evidence>
<evidence type="ECO:0000256" key="9">
    <source>
        <dbReference type="ARBA" id="ARBA00023175"/>
    </source>
</evidence>
<dbReference type="InterPro" id="IPR027417">
    <property type="entry name" value="P-loop_NTPase"/>
</dbReference>
<evidence type="ECO:0000256" key="8">
    <source>
        <dbReference type="ARBA" id="ARBA00023054"/>
    </source>
</evidence>
<comment type="subcellular location">
    <subcellularLocation>
        <location evidence="1">Cytoplasm</location>
        <location evidence="1">Cytoskeleton</location>
    </subcellularLocation>
</comment>
<dbReference type="Pfam" id="PF12775">
    <property type="entry name" value="AAA_7"/>
    <property type="match status" value="1"/>
</dbReference>
<organism evidence="17 18">
    <name type="scientific">Ameca splendens</name>
    <dbReference type="NCBI Taxonomy" id="208324"/>
    <lineage>
        <taxon>Eukaryota</taxon>
        <taxon>Metazoa</taxon>
        <taxon>Chordata</taxon>
        <taxon>Craniata</taxon>
        <taxon>Vertebrata</taxon>
        <taxon>Euteleostomi</taxon>
        <taxon>Actinopterygii</taxon>
        <taxon>Neopterygii</taxon>
        <taxon>Teleostei</taxon>
        <taxon>Neoteleostei</taxon>
        <taxon>Acanthomorphata</taxon>
        <taxon>Ovalentaria</taxon>
        <taxon>Atherinomorphae</taxon>
        <taxon>Cyprinodontiformes</taxon>
        <taxon>Goodeidae</taxon>
        <taxon>Ameca</taxon>
    </lineage>
</organism>
<evidence type="ECO:0000313" key="17">
    <source>
        <dbReference type="EMBL" id="MEQ2291136.1"/>
    </source>
</evidence>
<dbReference type="InterPro" id="IPR042222">
    <property type="entry name" value="Dynein_2_N"/>
</dbReference>
<dbReference type="PANTHER" id="PTHR10676:SF359">
    <property type="entry name" value="DYNEIN HEAVY CHAIN DOMAIN-CONTAINING PROTEIN 1"/>
    <property type="match status" value="1"/>
</dbReference>
<dbReference type="Gene3D" id="1.20.920.20">
    <property type="match status" value="1"/>
</dbReference>
<evidence type="ECO:0000256" key="2">
    <source>
        <dbReference type="ARBA" id="ARBA00008887"/>
    </source>
</evidence>
<dbReference type="InterPro" id="IPR041466">
    <property type="entry name" value="Dynein_AAA5_ext"/>
</dbReference>
<keyword evidence="3" id="KW-0963">Cytoplasm</keyword>
<feature type="domain" description="Dynein heavy chain hydrolytic ATP-binding dynein motor region" evidence="13">
    <location>
        <begin position="1358"/>
        <end position="1474"/>
    </location>
</feature>
<dbReference type="Gene3D" id="1.20.58.1120">
    <property type="match status" value="1"/>
</dbReference>
<sequence>MDLPHLIGQVGSERAIAEAKWADGPRLMASALAADIPFGVTQLKAESLGGNDESVDVPACTGKRKLKDKKAIKLSKCPLTGTEVVQMFAEKRDTEELFFLKEVDVDAYRPYDLQVVHAKDAGSEHYIFSPNSALHMTATGFGGVVSLAEWYREYALWTALQEIHFFRNFKVQKAFSSWRKMVRVIHFQCKCDRLQDLLLVAVPQFRTALHLLSGVIEELQGISWMPLDDFETLSLLEFHKVLKMKNKEFLLTLQKLSKYHAALLNAVKDKSYENHKELQMQLKLAKKMNRSSEPIHLLLAHQHTLKKQLAQSESILKKLGNFAALVHQMIVQSLVTVVQQDARSLLACLKRVSSQHCSVFYTKLCFSANSELTIDPPICEFYKTLTESFLASGNAIVQMCDNVGFFLEISNVVCNSDQNLTSDLSCIKCSIVTGPNTVRMNDQPIRGQELPSESTLLMVQSKSLNGCYYPLSKAKLEWYINTNDVTKQVETEQAKIMQDTELEIEQVCKRYTWLKDIHLFISQWSPASLESMKGQPASVYEEHIKMLDHWTQRIHTVNPSTCASSHLIVIDSTNTKETLLRQLILIKEQVLQLLVDQTKRHSESLIADLERMTAELKAEPEDVHEFSKYAFTVREFMKKLADMQSHLEYTLSLRDTICMSYRKMTEQELTLEEKMLALWDNFIPLLKQADSLLSQSLPPVANALDTMFSFLVCDLKNIVFKATSGPFLDPSQNANEMVSNLKYMCVHVQTLSTKLEELYSSSQRMQEQQLDLTILAADVQKVTAREELWELKAECTAWMEEWNQLPLSEVVVSQAQEKIAVWENQTLSLTRIIPAADLVLKEILGVLESLNYQVEILAQLKSSMLREKHWEIIFQGIGLLDVREKTVTVGHFMSGLMSECHRELIHKICREAQMEWDLEKGFQTICLRWKERLFQLEEFAVPACSHCEAQNGLNKEKMLTESSLSTVQTTCQCSCNDARFTIIGLETHFAEIRKDLITLSIMLKSPHSVEFRLQLEDLVKSLKDLAKLLDLFERYQQMWAFLTKTFRKTSHYDQRLDLLKSFQQVDDAFKNIMDSVSKDLHVWNFVCSEMDHKHDGHSLSKTLMDGVHQLEVEHKRLSNTSNLKSFRPSSENPEEMDVLGVFGSLQEHIAFQPSLGPNPDTLVWLCAFEKQLKLSMVKLIKQCAVLRSQFESISEDLTYNSTVGPQSCNADKLENAHPLLELLLDFPLQCLLVVEETFWCRGVLQALKQGSRLKLSNLKTYNSTKLKILGNVIRNRVLGSENKSLISKYAMMCLHALVQLAMNHGQQLSRLMDLPGVLETSFEWLSTMKYHINSEDEILECRDNPSCYVDVLNHHFQYGFEYYGPDDWLMVHTPSTEKATLGIVLALTRYRSGFVSGPSMSGRTHTVIQLGKALGQLVVVRQCSPSMGSAVVQRMLLGAIQAGVWLLLESVDLLSQGVLSGLGQLLNDIHQYYLNLQRNKNQRLNKVPECKTAARVTGCINISDPECCFELLGKRIFPNPSYGCVVSSSNQYASKVPDSLRFAARPVSLAHPDYRIVAEVTLASIGFLEAMSLSHRLVCLITMIKDSECLPDLFSDDQSCFLVVLQKIISASEIYLHHAVSQRETSVQPKVMAAEHSELLSVERLSGKHFGEDRKETTKLPKVQSSQLSVIQALMEETAIVKAILSVLIPEHKKASQFCTILKDTFPIASQFPDYKRYIQDREKNQLQDAVVEELKEAHLYCHMEVINQVLTLYQALKFSQTVILTGPSGNGKTTCYSILAGALNRLASTNVVQGTKGIHNRDASHVDPQIPALNWCYVDTLVLFPNAMSHDELFGCSCEKTEWKEGAVTKVLKDSGRCDLTCFEIYKNEIDSKETSLVKWLVMDGEPVGQPCWLDYLTTLCSSPDPHLCLSSGETVLLPSQLNLLFEMTDLRDASPSTVTRCGLVYFTQTDLWKAIWRSELDALSTEYKLDQVVQKMWNRMANDLFANTLSFLGQHALTSANHFERGSCENYGIQEITSFVRILRALLEHFVKELQKPNTILQKDKRGGTNHPSTNGQEEGELFTRNIFLVAYVWGFGGHLHSRHWPQFDLLARQVLFASRYKIQVPDEDSLFQHFIDNNSKRSPSETHLTDFITPKFWAYRHLLNLMLEANQPVLLAGEPCSGKTTLSNRLLGFDRPYINLAASQLLSSRDLRIILKSICTQRNFKDNVCSTKKQPSLLLFVDDLHEAPCDVFGKASTALETLRQSMSKGEVLTFDSYVFESLGSGAFQPTAQRPFFLFSHHDIQKVFSGMYLWNHGISNTETQKDKHLPAGSPPSPSSASVALLNIVHLWMHECMRTFSDRLCSEDEMNIILSLVGRTAATHYGCHFIEETHMDTLEVEDVQTLLVETECISHAVGQNFDATNLHQGEGLAGLSGLQKVHAESRDFSTEKASLKSHTVQPEMFKHMEGEMTRRVYAPELFEASKSVKQQQNIKDSCLYQQQDFDVLQQKLHAFIDREVNDVDNITSRYIVHRQGMSQLLHILRALLLPGGHGVLIGSERRTGRKTAVRLAAHITGYQLIELDSSNETEVHEILKQARNKTNMDGVKVIILVHENISPPVREELLMVMAQKACSVLYREENLSSHVFRVTSLKDSRQYLMDSWINEKSLVGDYKNVHMFLLMPFTKIVNSEIPANKETQGWSAQMAKALKLSCCVEVYQPWSSQSLAELASQCLRMCPYEMTKVCSEDSLSVAMTRIHQSACQHASLCLKSQPFSPPTYLEFIACFGFLCNKLHNCWQSKHDRIATTLTRLDVVNNRSELCKVHLKQLQQQIDETRQLDKELLGVLEENKIQHETALERCAAGESKLNYLEEQIAQSENLIKPVFLSGLKILNCLNPSDLEEVRHYRDPPDGVVKIIDAICLMFNRPAGWESAKQLLGQPDFFQELEFFDRSSLTNEQLQQLGQIVQSPQFAPESVREVSHACESLCRWVQAVYEYCCMQHNLLVKQQLEVQAGEVRSQLHLLKQQEKECLECLEDKELQLQNIRNRQEVLMRQLYKAEDQEEEATTCAVQVAMHFQDWRTAFQEAELRRQNIPGDALILAATISYLGPFGAASRTELLSKWRELCWTGSINMNPKDLRTSLFTDVGAESISPAPGFPISVTERLQPPLGWILGMNEWQLEDTLSSRLVVKLLLWGYNETCVPHWPLLSDADQHLEISSQKGFTTGTYLRSQTCFCFTLKV</sequence>
<dbReference type="PANTHER" id="PTHR10676">
    <property type="entry name" value="DYNEIN HEAVY CHAIN FAMILY PROTEIN"/>
    <property type="match status" value="1"/>
</dbReference>
<evidence type="ECO:0000256" key="3">
    <source>
        <dbReference type="ARBA" id="ARBA00022490"/>
    </source>
</evidence>
<dbReference type="InterPro" id="IPR026983">
    <property type="entry name" value="DHC"/>
</dbReference>
<feature type="coiled-coil region" evidence="11">
    <location>
        <begin position="2988"/>
        <end position="3043"/>
    </location>
</feature>
<keyword evidence="7" id="KW-0243">Dynein</keyword>
<evidence type="ECO:0000256" key="4">
    <source>
        <dbReference type="ARBA" id="ARBA00022701"/>
    </source>
</evidence>
<dbReference type="Pfam" id="PF12780">
    <property type="entry name" value="AAA_8"/>
    <property type="match status" value="1"/>
</dbReference>
<dbReference type="Gene3D" id="1.10.8.710">
    <property type="match status" value="1"/>
</dbReference>
<dbReference type="Gene3D" id="1.10.287.2620">
    <property type="match status" value="1"/>
</dbReference>
<dbReference type="SUPFAM" id="SSF52540">
    <property type="entry name" value="P-loop containing nucleoside triphosphate hydrolases"/>
    <property type="match status" value="3"/>
</dbReference>
<feature type="domain" description="Dynein heavy chain linker" evidence="12">
    <location>
        <begin position="781"/>
        <end position="1118"/>
    </location>
</feature>
<keyword evidence="18" id="KW-1185">Reference proteome</keyword>
<dbReference type="Pfam" id="PF12777">
    <property type="entry name" value="MT"/>
    <property type="match status" value="1"/>
</dbReference>
<feature type="domain" description="Dynein heavy chain AAA 5 extension" evidence="16">
    <location>
        <begin position="2003"/>
        <end position="2122"/>
    </location>
</feature>
<dbReference type="InterPro" id="IPR024317">
    <property type="entry name" value="Dynein_heavy_chain_D4_dom"/>
</dbReference>
<evidence type="ECO:0000256" key="10">
    <source>
        <dbReference type="ARBA" id="ARBA00023212"/>
    </source>
</evidence>
<keyword evidence="10" id="KW-0206">Cytoskeleton</keyword>
<evidence type="ECO:0000256" key="6">
    <source>
        <dbReference type="ARBA" id="ARBA00022840"/>
    </source>
</evidence>
<dbReference type="Pfam" id="PF12774">
    <property type="entry name" value="AAA_6"/>
    <property type="match status" value="2"/>
</dbReference>
<evidence type="ECO:0000259" key="16">
    <source>
        <dbReference type="Pfam" id="PF17852"/>
    </source>
</evidence>
<keyword evidence="9" id="KW-0505">Motor protein</keyword>
<evidence type="ECO:0008006" key="19">
    <source>
        <dbReference type="Google" id="ProtNLM"/>
    </source>
</evidence>
<evidence type="ECO:0000256" key="5">
    <source>
        <dbReference type="ARBA" id="ARBA00022741"/>
    </source>
</evidence>
<keyword evidence="6" id="KW-0067">ATP-binding</keyword>
<dbReference type="InterPro" id="IPR024743">
    <property type="entry name" value="Dynein_HC_stalk"/>
</dbReference>
<comment type="caution">
    <text evidence="17">The sequence shown here is derived from an EMBL/GenBank/DDBJ whole genome shotgun (WGS) entry which is preliminary data.</text>
</comment>
<dbReference type="InterPro" id="IPR013602">
    <property type="entry name" value="Dynein_heavy_linker"/>
</dbReference>
<evidence type="ECO:0000256" key="11">
    <source>
        <dbReference type="SAM" id="Coils"/>
    </source>
</evidence>
<dbReference type="EMBL" id="JAHRIP010028812">
    <property type="protein sequence ID" value="MEQ2291136.1"/>
    <property type="molecule type" value="Genomic_DNA"/>
</dbReference>
<evidence type="ECO:0000313" key="18">
    <source>
        <dbReference type="Proteomes" id="UP001469553"/>
    </source>
</evidence>
<evidence type="ECO:0000256" key="7">
    <source>
        <dbReference type="ARBA" id="ARBA00023017"/>
    </source>
</evidence>
<name>A0ABV0YCC1_9TELE</name>
<dbReference type="Pfam" id="PF17852">
    <property type="entry name" value="Dynein_AAA_lid"/>
    <property type="match status" value="1"/>
</dbReference>
<dbReference type="Gene3D" id="1.20.140.100">
    <property type="entry name" value="Dynein heavy chain, N-terminal domain 2"/>
    <property type="match status" value="1"/>
</dbReference>
<dbReference type="InterPro" id="IPR035699">
    <property type="entry name" value="AAA_6"/>
</dbReference>
<dbReference type="Pfam" id="PF08393">
    <property type="entry name" value="DHC_N2"/>
    <property type="match status" value="1"/>
</dbReference>
<keyword evidence="8 11" id="KW-0175">Coiled coil</keyword>
<dbReference type="Gene3D" id="3.40.50.300">
    <property type="entry name" value="P-loop containing nucleotide triphosphate hydrolases"/>
    <property type="match status" value="4"/>
</dbReference>
<evidence type="ECO:0000259" key="12">
    <source>
        <dbReference type="Pfam" id="PF08393"/>
    </source>
</evidence>
<dbReference type="Proteomes" id="UP001469553">
    <property type="component" value="Unassembled WGS sequence"/>
</dbReference>
<evidence type="ECO:0000259" key="14">
    <source>
        <dbReference type="Pfam" id="PF12777"/>
    </source>
</evidence>
<feature type="domain" description="Dynein heavy chain coiled coil stalk" evidence="14">
    <location>
        <begin position="2792"/>
        <end position="3104"/>
    </location>
</feature>
<comment type="similarity">
    <text evidence="2">Belongs to the dynein heavy chain family.</text>
</comment>
<reference evidence="17 18" key="1">
    <citation type="submission" date="2021-06" db="EMBL/GenBank/DDBJ databases">
        <authorList>
            <person name="Palmer J.M."/>
        </authorList>
    </citation>
    <scope>NUCLEOTIDE SEQUENCE [LARGE SCALE GENOMIC DNA]</scope>
    <source>
        <strain evidence="17 18">AS_MEX2019</strain>
        <tissue evidence="17">Muscle</tissue>
    </source>
</reference>
<proteinExistence type="inferred from homology"/>
<accession>A0ABV0YCC1</accession>
<dbReference type="InterPro" id="IPR043157">
    <property type="entry name" value="Dynein_AAA1S"/>
</dbReference>
<protein>
    <recommendedName>
        <fullName evidence="19">Dynein heavy chain domain-containing protein 1</fullName>
    </recommendedName>
</protein>
<evidence type="ECO:0000259" key="13">
    <source>
        <dbReference type="Pfam" id="PF12774"/>
    </source>
</evidence>
<keyword evidence="4" id="KW-0493">Microtubule</keyword>
<feature type="domain" description="Dynein heavy chain AAA module D4" evidence="15">
    <location>
        <begin position="2513"/>
        <end position="2768"/>
    </location>
</feature>
<evidence type="ECO:0000256" key="1">
    <source>
        <dbReference type="ARBA" id="ARBA00004245"/>
    </source>
</evidence>
<keyword evidence="5" id="KW-0547">Nucleotide-binding</keyword>
<feature type="domain" description="Dynein heavy chain hydrolytic ATP-binding dynein motor region" evidence="13">
    <location>
        <begin position="1509"/>
        <end position="1586"/>
    </location>
</feature>
<gene>
    <name evidence="17" type="ORF">AMECASPLE_010343</name>
</gene>